<evidence type="ECO:0000256" key="6">
    <source>
        <dbReference type="ARBA" id="ARBA00023136"/>
    </source>
</evidence>
<gene>
    <name evidence="9" type="ORF">SDC9_64142</name>
</gene>
<name>A0A644XTY0_9ZZZZ</name>
<keyword evidence="5" id="KW-1133">Transmembrane helix</keyword>
<dbReference type="PROSITE" id="PS51123">
    <property type="entry name" value="OMPA_2"/>
    <property type="match status" value="1"/>
</dbReference>
<comment type="caution">
    <text evidence="9">The sequence shown here is derived from an EMBL/GenBank/DDBJ whole genome shotgun (WGS) entry which is preliminary data.</text>
</comment>
<dbReference type="PANTHER" id="PTHR30329">
    <property type="entry name" value="STATOR ELEMENT OF FLAGELLAR MOTOR COMPLEX"/>
    <property type="match status" value="1"/>
</dbReference>
<dbReference type="InterPro" id="IPR025713">
    <property type="entry name" value="MotB-like_N_dom"/>
</dbReference>
<accession>A0A644XTY0</accession>
<dbReference type="InterPro" id="IPR036737">
    <property type="entry name" value="OmpA-like_sf"/>
</dbReference>
<evidence type="ECO:0000256" key="5">
    <source>
        <dbReference type="ARBA" id="ARBA00022989"/>
    </source>
</evidence>
<reference evidence="9" key="1">
    <citation type="submission" date="2019-08" db="EMBL/GenBank/DDBJ databases">
        <authorList>
            <person name="Kucharzyk K."/>
            <person name="Murdoch R.W."/>
            <person name="Higgins S."/>
            <person name="Loffler F."/>
        </authorList>
    </citation>
    <scope>NUCLEOTIDE SEQUENCE</scope>
</reference>
<evidence type="ECO:0000256" key="7">
    <source>
        <dbReference type="SAM" id="MobiDB-lite"/>
    </source>
</evidence>
<keyword evidence="4" id="KW-0812">Transmembrane</keyword>
<keyword evidence="3" id="KW-1003">Cell membrane</keyword>
<dbReference type="AlphaFoldDB" id="A0A644XTY0"/>
<comment type="similarity">
    <text evidence="2">Belongs to the MotB family.</text>
</comment>
<dbReference type="Pfam" id="PF13677">
    <property type="entry name" value="MotB_plug"/>
    <property type="match status" value="1"/>
</dbReference>
<evidence type="ECO:0000313" key="9">
    <source>
        <dbReference type="EMBL" id="MPM17743.1"/>
    </source>
</evidence>
<feature type="region of interest" description="Disordered" evidence="7">
    <location>
        <begin position="254"/>
        <end position="274"/>
    </location>
</feature>
<organism evidence="9">
    <name type="scientific">bioreactor metagenome</name>
    <dbReference type="NCBI Taxonomy" id="1076179"/>
    <lineage>
        <taxon>unclassified sequences</taxon>
        <taxon>metagenomes</taxon>
        <taxon>ecological metagenomes</taxon>
    </lineage>
</organism>
<dbReference type="EMBL" id="VSSQ01002853">
    <property type="protein sequence ID" value="MPM17743.1"/>
    <property type="molecule type" value="Genomic_DNA"/>
</dbReference>
<protein>
    <recommendedName>
        <fullName evidence="8">OmpA-like domain-containing protein</fullName>
    </recommendedName>
</protein>
<dbReference type="CDD" id="cd07185">
    <property type="entry name" value="OmpA_C-like"/>
    <property type="match status" value="1"/>
</dbReference>
<evidence type="ECO:0000256" key="4">
    <source>
        <dbReference type="ARBA" id="ARBA00022692"/>
    </source>
</evidence>
<feature type="region of interest" description="Disordered" evidence="7">
    <location>
        <begin position="51"/>
        <end position="82"/>
    </location>
</feature>
<proteinExistence type="inferred from homology"/>
<dbReference type="Pfam" id="PF00691">
    <property type="entry name" value="OmpA"/>
    <property type="match status" value="1"/>
</dbReference>
<evidence type="ECO:0000259" key="8">
    <source>
        <dbReference type="PROSITE" id="PS51123"/>
    </source>
</evidence>
<evidence type="ECO:0000256" key="2">
    <source>
        <dbReference type="ARBA" id="ARBA00008914"/>
    </source>
</evidence>
<dbReference type="InterPro" id="IPR050330">
    <property type="entry name" value="Bact_OuterMem_StrucFunc"/>
</dbReference>
<feature type="domain" description="OmpA-like" evidence="8">
    <location>
        <begin position="115"/>
        <end position="240"/>
    </location>
</feature>
<comment type="subcellular location">
    <subcellularLocation>
        <location evidence="1">Cell membrane</location>
        <topology evidence="1">Single-pass membrane protein</topology>
    </subcellularLocation>
</comment>
<keyword evidence="6" id="KW-0472">Membrane</keyword>
<dbReference type="InterPro" id="IPR006665">
    <property type="entry name" value="OmpA-like"/>
</dbReference>
<evidence type="ECO:0000256" key="1">
    <source>
        <dbReference type="ARBA" id="ARBA00004162"/>
    </source>
</evidence>
<dbReference type="SUPFAM" id="SSF103088">
    <property type="entry name" value="OmpA-like"/>
    <property type="match status" value="1"/>
</dbReference>
<sequence>MKKHKSSGGANWMDTYGDMVTLLLCFFVLLYSMSTIDQQKWVQLVQSFNPESSHEPTEMKGNNGQLADPTGGAEGGGPQQTQEEIDTSIEQLFLDLKAYVAQQGAAENISVSKGDGYVFISFNDAVFFDGDSYVLRPDGKDVLDDVGTIIGKASSAIDELRVLGHTAQGDPNKPNNPTVDRFLSSDRATVVLVYLQELGIMDPARMISMGYGQFRPVADNDTSEGRSKNRRVELIVTGRDVTSTLGDGIEQYYTERGTESPISTETRTDSAVVG</sequence>
<dbReference type="GO" id="GO:0005886">
    <property type="term" value="C:plasma membrane"/>
    <property type="evidence" value="ECO:0007669"/>
    <property type="project" value="UniProtKB-SubCell"/>
</dbReference>
<dbReference type="PANTHER" id="PTHR30329:SF21">
    <property type="entry name" value="LIPOPROTEIN YIAD-RELATED"/>
    <property type="match status" value="1"/>
</dbReference>
<evidence type="ECO:0000256" key="3">
    <source>
        <dbReference type="ARBA" id="ARBA00022475"/>
    </source>
</evidence>
<dbReference type="Gene3D" id="3.30.1330.60">
    <property type="entry name" value="OmpA-like domain"/>
    <property type="match status" value="1"/>
</dbReference>